<dbReference type="PANTHER" id="PTHR24567:SF74">
    <property type="entry name" value="HTH-TYPE TRANSCRIPTIONAL REGULATOR ARCR"/>
    <property type="match status" value="1"/>
</dbReference>
<dbReference type="InterPro" id="IPR012318">
    <property type="entry name" value="HTH_CRP"/>
</dbReference>
<evidence type="ECO:0000313" key="6">
    <source>
        <dbReference type="Proteomes" id="UP001596091"/>
    </source>
</evidence>
<organism evidence="5 6">
    <name type="scientific">Acidicapsa dinghuensis</name>
    <dbReference type="NCBI Taxonomy" id="2218256"/>
    <lineage>
        <taxon>Bacteria</taxon>
        <taxon>Pseudomonadati</taxon>
        <taxon>Acidobacteriota</taxon>
        <taxon>Terriglobia</taxon>
        <taxon>Terriglobales</taxon>
        <taxon>Acidobacteriaceae</taxon>
        <taxon>Acidicapsa</taxon>
    </lineage>
</organism>
<dbReference type="Gene3D" id="2.60.120.10">
    <property type="entry name" value="Jelly Rolls"/>
    <property type="match status" value="1"/>
</dbReference>
<evidence type="ECO:0000256" key="2">
    <source>
        <dbReference type="ARBA" id="ARBA00023125"/>
    </source>
</evidence>
<sequence>MEAGIFKNTLLRMLDARTVSRLNLAPVKFELNYEMEYPHRPIKYLYFLESGMASMTATFKDGSQVEVSTFGFESIIGVSSLMGAKRSLNRIYTQIAGHGYASPVDAARKEFRLGGDFQTLALRYVQAQLDQATQYVGCNAKHQFEPRLARWLLVCSDRSHTDTFRMSHELLADMLGGTRATVTLAAGSLKRKGLIEYKRGIMRIVDSPGLEKVACECYQVIKYHLKNYAEFDMPIAE</sequence>
<comment type="caution">
    <text evidence="5">The sequence shown here is derived from an EMBL/GenBank/DDBJ whole genome shotgun (WGS) entry which is preliminary data.</text>
</comment>
<dbReference type="SUPFAM" id="SSF51206">
    <property type="entry name" value="cAMP-binding domain-like"/>
    <property type="match status" value="1"/>
</dbReference>
<gene>
    <name evidence="5" type="ORF">ACFPT7_10485</name>
</gene>
<evidence type="ECO:0000259" key="4">
    <source>
        <dbReference type="PROSITE" id="PS51063"/>
    </source>
</evidence>
<keyword evidence="2" id="KW-0238">DNA-binding</keyword>
<dbReference type="PROSITE" id="PS51063">
    <property type="entry name" value="HTH_CRP_2"/>
    <property type="match status" value="1"/>
</dbReference>
<evidence type="ECO:0000313" key="5">
    <source>
        <dbReference type="EMBL" id="MFC5862717.1"/>
    </source>
</evidence>
<dbReference type="Pfam" id="PF13545">
    <property type="entry name" value="HTH_Crp_2"/>
    <property type="match status" value="1"/>
</dbReference>
<dbReference type="InterPro" id="IPR014710">
    <property type="entry name" value="RmlC-like_jellyroll"/>
</dbReference>
<dbReference type="InterPro" id="IPR018490">
    <property type="entry name" value="cNMP-bd_dom_sf"/>
</dbReference>
<dbReference type="EMBL" id="JBHSPH010000002">
    <property type="protein sequence ID" value="MFC5862717.1"/>
    <property type="molecule type" value="Genomic_DNA"/>
</dbReference>
<name>A0ABW1EEG0_9BACT</name>
<evidence type="ECO:0000256" key="3">
    <source>
        <dbReference type="ARBA" id="ARBA00023163"/>
    </source>
</evidence>
<dbReference type="PANTHER" id="PTHR24567">
    <property type="entry name" value="CRP FAMILY TRANSCRIPTIONAL REGULATORY PROTEIN"/>
    <property type="match status" value="1"/>
</dbReference>
<evidence type="ECO:0000256" key="1">
    <source>
        <dbReference type="ARBA" id="ARBA00023015"/>
    </source>
</evidence>
<proteinExistence type="predicted"/>
<keyword evidence="3" id="KW-0804">Transcription</keyword>
<dbReference type="SMART" id="SM00419">
    <property type="entry name" value="HTH_CRP"/>
    <property type="match status" value="1"/>
</dbReference>
<dbReference type="InterPro" id="IPR050397">
    <property type="entry name" value="Env_Response_Regulators"/>
</dbReference>
<dbReference type="SUPFAM" id="SSF46785">
    <property type="entry name" value="Winged helix' DNA-binding domain"/>
    <property type="match status" value="1"/>
</dbReference>
<dbReference type="Proteomes" id="UP001596091">
    <property type="component" value="Unassembled WGS sequence"/>
</dbReference>
<dbReference type="InterPro" id="IPR036390">
    <property type="entry name" value="WH_DNA-bd_sf"/>
</dbReference>
<dbReference type="RefSeq" id="WP_263336491.1">
    <property type="nucleotide sequence ID" value="NZ_JAGSYH010000003.1"/>
</dbReference>
<protein>
    <submittedName>
        <fullName evidence="5">Crp/Fnr family transcriptional regulator</fullName>
    </submittedName>
</protein>
<feature type="domain" description="HTH crp-type" evidence="4">
    <location>
        <begin position="142"/>
        <end position="208"/>
    </location>
</feature>
<reference evidence="6" key="1">
    <citation type="journal article" date="2019" name="Int. J. Syst. Evol. Microbiol.">
        <title>The Global Catalogue of Microorganisms (GCM) 10K type strain sequencing project: providing services to taxonomists for standard genome sequencing and annotation.</title>
        <authorList>
            <consortium name="The Broad Institute Genomics Platform"/>
            <consortium name="The Broad Institute Genome Sequencing Center for Infectious Disease"/>
            <person name="Wu L."/>
            <person name="Ma J."/>
        </authorList>
    </citation>
    <scope>NUCLEOTIDE SEQUENCE [LARGE SCALE GENOMIC DNA]</scope>
    <source>
        <strain evidence="6">JCM 4087</strain>
    </source>
</reference>
<keyword evidence="1" id="KW-0805">Transcription regulation</keyword>
<keyword evidence="6" id="KW-1185">Reference proteome</keyword>
<accession>A0ABW1EEG0</accession>